<reference evidence="4 5" key="1">
    <citation type="journal article" date="2018" name="Cell">
        <title>The Chara Genome: Secondary Complexity and Implications for Plant Terrestrialization.</title>
        <authorList>
            <person name="Nishiyama T."/>
            <person name="Sakayama H."/>
            <person name="Vries J.D."/>
            <person name="Buschmann H."/>
            <person name="Saint-Marcoux D."/>
            <person name="Ullrich K.K."/>
            <person name="Haas F.B."/>
            <person name="Vanderstraeten L."/>
            <person name="Becker D."/>
            <person name="Lang D."/>
            <person name="Vosolsobe S."/>
            <person name="Rombauts S."/>
            <person name="Wilhelmsson P.K.I."/>
            <person name="Janitza P."/>
            <person name="Kern R."/>
            <person name="Heyl A."/>
            <person name="Rumpler F."/>
            <person name="Villalobos L.I.A.C."/>
            <person name="Clay J.M."/>
            <person name="Skokan R."/>
            <person name="Toyoda A."/>
            <person name="Suzuki Y."/>
            <person name="Kagoshima H."/>
            <person name="Schijlen E."/>
            <person name="Tajeshwar N."/>
            <person name="Catarino B."/>
            <person name="Hetherington A.J."/>
            <person name="Saltykova A."/>
            <person name="Bonnot C."/>
            <person name="Breuninger H."/>
            <person name="Symeonidi A."/>
            <person name="Radhakrishnan G.V."/>
            <person name="Van Nieuwerburgh F."/>
            <person name="Deforce D."/>
            <person name="Chang C."/>
            <person name="Karol K.G."/>
            <person name="Hedrich R."/>
            <person name="Ulvskov P."/>
            <person name="Glockner G."/>
            <person name="Delwiche C.F."/>
            <person name="Petrasek J."/>
            <person name="Van de Peer Y."/>
            <person name="Friml J."/>
            <person name="Beilby M."/>
            <person name="Dolan L."/>
            <person name="Kohara Y."/>
            <person name="Sugano S."/>
            <person name="Fujiyama A."/>
            <person name="Delaux P.-M."/>
            <person name="Quint M."/>
            <person name="TheiBen G."/>
            <person name="Hagemann M."/>
            <person name="Harholt J."/>
            <person name="Dunand C."/>
            <person name="Zachgo S."/>
            <person name="Langdale J."/>
            <person name="Maumus F."/>
            <person name="Straeten D.V.D."/>
            <person name="Gould S.B."/>
            <person name="Rensing S.A."/>
        </authorList>
    </citation>
    <scope>NUCLEOTIDE SEQUENCE [LARGE SCALE GENOMIC DNA]</scope>
    <source>
        <strain evidence="4 5">S276</strain>
    </source>
</reference>
<feature type="domain" description="Integrase catalytic" evidence="3">
    <location>
        <begin position="608"/>
        <end position="763"/>
    </location>
</feature>
<dbReference type="SUPFAM" id="SSF53098">
    <property type="entry name" value="Ribonuclease H-like"/>
    <property type="match status" value="1"/>
</dbReference>
<dbReference type="InterPro" id="IPR050951">
    <property type="entry name" value="Retrovirus_Pol_polyprotein"/>
</dbReference>
<dbReference type="GO" id="GO:0003676">
    <property type="term" value="F:nucleic acid binding"/>
    <property type="evidence" value="ECO:0007669"/>
    <property type="project" value="InterPro"/>
</dbReference>
<evidence type="ECO:0000256" key="1">
    <source>
        <dbReference type="SAM" id="Coils"/>
    </source>
</evidence>
<dbReference type="InterPro" id="IPR036397">
    <property type="entry name" value="RNaseH_sf"/>
</dbReference>
<protein>
    <recommendedName>
        <fullName evidence="3">Integrase catalytic domain-containing protein</fullName>
    </recommendedName>
</protein>
<evidence type="ECO:0000256" key="2">
    <source>
        <dbReference type="SAM" id="MobiDB-lite"/>
    </source>
</evidence>
<dbReference type="InterPro" id="IPR041588">
    <property type="entry name" value="Integrase_H2C2"/>
</dbReference>
<evidence type="ECO:0000313" key="4">
    <source>
        <dbReference type="EMBL" id="GBG80631.1"/>
    </source>
</evidence>
<sequence>MEKAGAGGGGLGLVMGVEESIVVNKGHVGFVGEGGCKVFVAYLFDVGDKRKVGNDGGGEVVAEGADILDEAVHGTGLAELAELFKVVINGFLRAEGGSEKVGPLEEGVTWSSGGSAVADFNNPPFSDIAEEAGGGNGEPVGKGIGPMLGEDGVDAVAEATIADEVEADAAAATVEAASTAARWEVLVWRGGMWRFRVRETTPGSGEAPTGSEEAPTGRAEPQGCYTDTSYPSTGLKQAPPRPDAGESNNAASTRQLDQRVDHVLVMLNNISTFATPTSFSEQLDTLKKKVQQLHQLPDNDGSTSASRQYRMPTFLIEKFDDYTHQDLVPWCQGFSTELRIHQVPDHLYISTLFLNAKGGCQIWLNHMATIHDVRVSDLHKKISWDEMTREWKWWFIVDDTPTLAINRLFSMTQGNTPTRDWLTGWQKIVATPDLDLPFSHLRREFYNRSCAALSLVLGDRDQYTTFRRNHRQGARDHQDQPGCCTREISMAASLCGERKFGPRPQPVAAVQPDNLVEDPTSTPASREGDQLVVVQPRSNYNSRRKGKYHDSRIAGHFGANRTIARLRQQFRWPHVIPDVTRYCDSCEVCRRSKSRNRNPYGELRPLPILREPDTSIAMDVTDPFPRDRFEHDGILTVVDRLSKFARFLPCKYYTTAPELARLLHTYWICSHGAPEDILSDGNTRFMSTFWMKESGTEMKPSLARHLQTDGQTERAHQTAQMMLRTLIRPDQKDWVDPDIEFAYNTSLHPAIGMTPFELHHGGRKGRIFADLLLPRTVDIDAACSPASVRKYRELLTQARANVHKAQVRMRQQANRHRVPCPIRAGDLVWVSAEEFAVEQDVSRKLLPKWFGPWTALSAAGDKPDGPSFVIDIPPHLPVHPVFHASKLATYTSAKSDDFPGRRSQDPPSMDGHQEVNRVITDCKYSNKPRQYKIVNRLESLESVLSENWPRPNASHIPGYRYMCFDRGTKVVQSSPTGKITTLSKDSLRLLNQVRAEIDGKRLTAERSRRANTGGKQGTLGDVELCVRGTNNCWVVMRREGERELYVVMEKAGETLALTSEAIDQLSNRFFDGVFTVD</sequence>
<organism evidence="4 5">
    <name type="scientific">Chara braunii</name>
    <name type="common">Braun's stonewort</name>
    <dbReference type="NCBI Taxonomy" id="69332"/>
    <lineage>
        <taxon>Eukaryota</taxon>
        <taxon>Viridiplantae</taxon>
        <taxon>Streptophyta</taxon>
        <taxon>Charophyceae</taxon>
        <taxon>Charales</taxon>
        <taxon>Characeae</taxon>
        <taxon>Chara</taxon>
    </lineage>
</organism>
<dbReference type="Pfam" id="PF17921">
    <property type="entry name" value="Integrase_H2C2"/>
    <property type="match status" value="1"/>
</dbReference>
<dbReference type="Gene3D" id="3.30.420.10">
    <property type="entry name" value="Ribonuclease H-like superfamily/Ribonuclease H"/>
    <property type="match status" value="1"/>
</dbReference>
<feature type="region of interest" description="Disordered" evidence="2">
    <location>
        <begin position="893"/>
        <end position="912"/>
    </location>
</feature>
<dbReference type="InterPro" id="IPR043989">
    <property type="entry name" value="CCZ1/INTU/HSP4_longin_3"/>
</dbReference>
<comment type="caution">
    <text evidence="4">The sequence shown here is derived from an EMBL/GenBank/DDBJ whole genome shotgun (WGS) entry which is preliminary data.</text>
</comment>
<name>A0A388LEA2_CHABU</name>
<keyword evidence="5" id="KW-1185">Reference proteome</keyword>
<dbReference type="GO" id="GO:0016192">
    <property type="term" value="P:vesicle-mediated transport"/>
    <property type="evidence" value="ECO:0007669"/>
    <property type="project" value="InterPro"/>
</dbReference>
<feature type="coiled-coil region" evidence="1">
    <location>
        <begin position="788"/>
        <end position="815"/>
    </location>
</feature>
<proteinExistence type="predicted"/>
<dbReference type="GO" id="GO:0015074">
    <property type="term" value="P:DNA integration"/>
    <property type="evidence" value="ECO:0007669"/>
    <property type="project" value="InterPro"/>
</dbReference>
<dbReference type="Gramene" id="GBG80631">
    <property type="protein sequence ID" value="GBG80631"/>
    <property type="gene ID" value="CBR_g31091"/>
</dbReference>
<dbReference type="PANTHER" id="PTHR37984">
    <property type="entry name" value="PROTEIN CBG26694"/>
    <property type="match status" value="1"/>
</dbReference>
<dbReference type="PROSITE" id="PS50994">
    <property type="entry name" value="INTEGRASE"/>
    <property type="match status" value="1"/>
</dbReference>
<dbReference type="Gene3D" id="1.10.340.70">
    <property type="match status" value="1"/>
</dbReference>
<dbReference type="InterPro" id="IPR001584">
    <property type="entry name" value="Integrase_cat-core"/>
</dbReference>
<dbReference type="Proteomes" id="UP000265515">
    <property type="component" value="Unassembled WGS sequence"/>
</dbReference>
<feature type="region of interest" description="Disordered" evidence="2">
    <location>
        <begin position="504"/>
        <end position="529"/>
    </location>
</feature>
<dbReference type="Pfam" id="PF19033">
    <property type="entry name" value="Intu_longin_3"/>
    <property type="match status" value="1"/>
</dbReference>
<accession>A0A388LEA2</accession>
<dbReference type="PANTHER" id="PTHR37984:SF5">
    <property type="entry name" value="PROTEIN NYNRIN-LIKE"/>
    <property type="match status" value="1"/>
</dbReference>
<keyword evidence="1" id="KW-0175">Coiled coil</keyword>
<dbReference type="InterPro" id="IPR012337">
    <property type="entry name" value="RNaseH-like_sf"/>
</dbReference>
<feature type="region of interest" description="Disordered" evidence="2">
    <location>
        <begin position="199"/>
        <end position="252"/>
    </location>
</feature>
<feature type="compositionally biased region" description="Basic and acidic residues" evidence="2">
    <location>
        <begin position="894"/>
        <end position="904"/>
    </location>
</feature>
<gene>
    <name evidence="4" type="ORF">CBR_g31091</name>
</gene>
<feature type="compositionally biased region" description="Polar residues" evidence="2">
    <location>
        <begin position="225"/>
        <end position="235"/>
    </location>
</feature>
<dbReference type="EMBL" id="BFEA01000352">
    <property type="protein sequence ID" value="GBG80631.1"/>
    <property type="molecule type" value="Genomic_DNA"/>
</dbReference>
<evidence type="ECO:0000259" key="3">
    <source>
        <dbReference type="PROSITE" id="PS50994"/>
    </source>
</evidence>
<evidence type="ECO:0000313" key="5">
    <source>
        <dbReference type="Proteomes" id="UP000265515"/>
    </source>
</evidence>
<dbReference type="OrthoDB" id="240546at2759"/>
<dbReference type="AlphaFoldDB" id="A0A388LEA2"/>